<gene>
    <name evidence="8" type="ORF">GCM10010305_45310</name>
</gene>
<keyword evidence="9" id="KW-1185">Reference proteome</keyword>
<evidence type="ECO:0000256" key="5">
    <source>
        <dbReference type="ARBA" id="ARBA00023136"/>
    </source>
</evidence>
<accession>A0A918T6S2</accession>
<name>A0A918T6S2_9ACTN</name>
<evidence type="ECO:0000256" key="2">
    <source>
        <dbReference type="ARBA" id="ARBA00022475"/>
    </source>
</evidence>
<evidence type="ECO:0000256" key="3">
    <source>
        <dbReference type="ARBA" id="ARBA00022692"/>
    </source>
</evidence>
<dbReference type="GO" id="GO:0005886">
    <property type="term" value="C:plasma membrane"/>
    <property type="evidence" value="ECO:0007669"/>
    <property type="project" value="UniProtKB-SubCell"/>
</dbReference>
<proteinExistence type="predicted"/>
<evidence type="ECO:0000256" key="6">
    <source>
        <dbReference type="SAM" id="Phobius"/>
    </source>
</evidence>
<feature type="domain" description="Type II secretion system protein GspF" evidence="7">
    <location>
        <begin position="122"/>
        <end position="244"/>
    </location>
</feature>
<keyword evidence="3 6" id="KW-0812">Transmembrane</keyword>
<evidence type="ECO:0000256" key="1">
    <source>
        <dbReference type="ARBA" id="ARBA00004651"/>
    </source>
</evidence>
<reference evidence="8" key="1">
    <citation type="journal article" date="2014" name="Int. J. Syst. Evol. Microbiol.">
        <title>Complete genome sequence of Corynebacterium casei LMG S-19264T (=DSM 44701T), isolated from a smear-ripened cheese.</title>
        <authorList>
            <consortium name="US DOE Joint Genome Institute (JGI-PGF)"/>
            <person name="Walter F."/>
            <person name="Albersmeier A."/>
            <person name="Kalinowski J."/>
            <person name="Ruckert C."/>
        </authorList>
    </citation>
    <scope>NUCLEOTIDE SEQUENCE</scope>
    <source>
        <strain evidence="8">JCM 4518</strain>
    </source>
</reference>
<dbReference type="AlphaFoldDB" id="A0A918T6S2"/>
<keyword evidence="4 6" id="KW-1133">Transmembrane helix</keyword>
<protein>
    <recommendedName>
        <fullName evidence="7">Type II secretion system protein GspF domain-containing protein</fullName>
    </recommendedName>
</protein>
<dbReference type="PANTHER" id="PTHR35007:SF4">
    <property type="entry name" value="CONSERVED TRANSMEMBRANE PROTEIN-RELATED"/>
    <property type="match status" value="1"/>
</dbReference>
<comment type="caution">
    <text evidence="8">The sequence shown here is derived from an EMBL/GenBank/DDBJ whole genome shotgun (WGS) entry which is preliminary data.</text>
</comment>
<dbReference type="PANTHER" id="PTHR35007">
    <property type="entry name" value="INTEGRAL MEMBRANE PROTEIN-RELATED"/>
    <property type="match status" value="1"/>
</dbReference>
<feature type="transmembrane region" description="Helical" evidence="6">
    <location>
        <begin position="261"/>
        <end position="281"/>
    </location>
</feature>
<dbReference type="InterPro" id="IPR018076">
    <property type="entry name" value="T2SS_GspF_dom"/>
</dbReference>
<comment type="subcellular location">
    <subcellularLocation>
        <location evidence="1">Cell membrane</location>
        <topology evidence="1">Multi-pass membrane protein</topology>
    </subcellularLocation>
</comment>
<evidence type="ECO:0000256" key="4">
    <source>
        <dbReference type="ARBA" id="ARBA00022989"/>
    </source>
</evidence>
<evidence type="ECO:0000313" key="8">
    <source>
        <dbReference type="EMBL" id="GHA96682.1"/>
    </source>
</evidence>
<keyword evidence="2" id="KW-1003">Cell membrane</keyword>
<evidence type="ECO:0000259" key="7">
    <source>
        <dbReference type="Pfam" id="PF00482"/>
    </source>
</evidence>
<keyword evidence="5 6" id="KW-0472">Membrane</keyword>
<sequence length="292" mass="29772">MTASQATVLSSLTLLGLGILLAVAREVRWRRAVRRAGALLPGARPGCGGAAARARAMRWWAAARARPEWLCLPAAGAVALLGRSPLPLVAGAVAVPLVRRRLRAARRRKEREARSGRVVALCETAAGELRAGRQPGAALAHAARRTGALGPEEVRVLAAVGFGGDVPQTLRAAARREGAEGLAGLAACWQVAVDGGAGLAAGLDRLEAALREQDERRAHLRSELAGAWATVGVLAALPLAGIGMGAALGAEPLRVLLHTPAGGACLLVGGVLEAAGLWWAARIVRGGAGDAA</sequence>
<dbReference type="RefSeq" id="WP_229849939.1">
    <property type="nucleotide sequence ID" value="NZ_BMUL01000012.1"/>
</dbReference>
<feature type="transmembrane region" description="Helical" evidence="6">
    <location>
        <begin position="225"/>
        <end position="249"/>
    </location>
</feature>
<evidence type="ECO:0000313" key="9">
    <source>
        <dbReference type="Proteomes" id="UP000644020"/>
    </source>
</evidence>
<organism evidence="8 9">
    <name type="scientific">Streptomyces termitum</name>
    <dbReference type="NCBI Taxonomy" id="67368"/>
    <lineage>
        <taxon>Bacteria</taxon>
        <taxon>Bacillati</taxon>
        <taxon>Actinomycetota</taxon>
        <taxon>Actinomycetes</taxon>
        <taxon>Kitasatosporales</taxon>
        <taxon>Streptomycetaceae</taxon>
        <taxon>Streptomyces</taxon>
    </lineage>
</organism>
<dbReference type="Proteomes" id="UP000644020">
    <property type="component" value="Unassembled WGS sequence"/>
</dbReference>
<reference evidence="8" key="2">
    <citation type="submission" date="2020-09" db="EMBL/GenBank/DDBJ databases">
        <authorList>
            <person name="Sun Q."/>
            <person name="Ohkuma M."/>
        </authorList>
    </citation>
    <scope>NUCLEOTIDE SEQUENCE</scope>
    <source>
        <strain evidence="8">JCM 4518</strain>
    </source>
</reference>
<dbReference type="Pfam" id="PF00482">
    <property type="entry name" value="T2SSF"/>
    <property type="match status" value="1"/>
</dbReference>
<dbReference type="EMBL" id="BMUL01000012">
    <property type="protein sequence ID" value="GHA96682.1"/>
    <property type="molecule type" value="Genomic_DNA"/>
</dbReference>